<keyword evidence="9" id="KW-1185">Reference proteome</keyword>
<evidence type="ECO:0000256" key="5">
    <source>
        <dbReference type="SAM" id="MobiDB-lite"/>
    </source>
</evidence>
<evidence type="ECO:0000256" key="4">
    <source>
        <dbReference type="ARBA" id="ARBA00023136"/>
    </source>
</evidence>
<organism evidence="8 9">
    <name type="scientific">Phascolomyces articulosus</name>
    <dbReference type="NCBI Taxonomy" id="60185"/>
    <lineage>
        <taxon>Eukaryota</taxon>
        <taxon>Fungi</taxon>
        <taxon>Fungi incertae sedis</taxon>
        <taxon>Mucoromycota</taxon>
        <taxon>Mucoromycotina</taxon>
        <taxon>Mucoromycetes</taxon>
        <taxon>Mucorales</taxon>
        <taxon>Lichtheimiaceae</taxon>
        <taxon>Phascolomyces</taxon>
    </lineage>
</organism>
<dbReference type="PROSITE" id="PS50801">
    <property type="entry name" value="STAS"/>
    <property type="match status" value="1"/>
</dbReference>
<keyword evidence="4 6" id="KW-0472">Membrane</keyword>
<evidence type="ECO:0000259" key="7">
    <source>
        <dbReference type="PROSITE" id="PS50801"/>
    </source>
</evidence>
<feature type="compositionally biased region" description="Pro residues" evidence="5">
    <location>
        <begin position="780"/>
        <end position="790"/>
    </location>
</feature>
<dbReference type="Pfam" id="PF00916">
    <property type="entry name" value="Sulfate_transp"/>
    <property type="match status" value="1"/>
</dbReference>
<feature type="transmembrane region" description="Helical" evidence="6">
    <location>
        <begin position="135"/>
        <end position="155"/>
    </location>
</feature>
<protein>
    <submittedName>
        <fullName evidence="8">Sulfate transporter family-domain-containing protein</fullName>
    </submittedName>
</protein>
<keyword evidence="2 6" id="KW-0812">Transmembrane</keyword>
<dbReference type="Pfam" id="PF01740">
    <property type="entry name" value="STAS"/>
    <property type="match status" value="1"/>
</dbReference>
<feature type="transmembrane region" description="Helical" evidence="6">
    <location>
        <begin position="26"/>
        <end position="44"/>
    </location>
</feature>
<keyword evidence="3 6" id="KW-1133">Transmembrane helix</keyword>
<evidence type="ECO:0000256" key="2">
    <source>
        <dbReference type="ARBA" id="ARBA00022692"/>
    </source>
</evidence>
<dbReference type="GO" id="GO:0055085">
    <property type="term" value="P:transmembrane transport"/>
    <property type="evidence" value="ECO:0007669"/>
    <property type="project" value="InterPro"/>
</dbReference>
<dbReference type="InterPro" id="IPR001902">
    <property type="entry name" value="SLC26A/SulP_fam"/>
</dbReference>
<feature type="transmembrane region" description="Helical" evidence="6">
    <location>
        <begin position="56"/>
        <end position="76"/>
    </location>
</feature>
<dbReference type="InterPro" id="IPR036513">
    <property type="entry name" value="STAS_dom_sf"/>
</dbReference>
<dbReference type="EMBL" id="JAIXMP010000023">
    <property type="protein sequence ID" value="KAI9255243.1"/>
    <property type="molecule type" value="Genomic_DNA"/>
</dbReference>
<dbReference type="NCBIfam" id="TIGR00815">
    <property type="entry name" value="sulP"/>
    <property type="match status" value="1"/>
</dbReference>
<feature type="transmembrane region" description="Helical" evidence="6">
    <location>
        <begin position="429"/>
        <end position="446"/>
    </location>
</feature>
<evidence type="ECO:0000313" key="8">
    <source>
        <dbReference type="EMBL" id="KAI9255243.1"/>
    </source>
</evidence>
<dbReference type="InterPro" id="IPR002645">
    <property type="entry name" value="STAS_dom"/>
</dbReference>
<evidence type="ECO:0000313" key="9">
    <source>
        <dbReference type="Proteomes" id="UP001209540"/>
    </source>
</evidence>
<feature type="transmembrane region" description="Helical" evidence="6">
    <location>
        <begin position="246"/>
        <end position="266"/>
    </location>
</feature>
<accession>A0AAD5PBA3</accession>
<feature type="domain" description="STAS" evidence="7">
    <location>
        <begin position="523"/>
        <end position="660"/>
    </location>
</feature>
<evidence type="ECO:0000256" key="3">
    <source>
        <dbReference type="ARBA" id="ARBA00022989"/>
    </source>
</evidence>
<feature type="transmembrane region" description="Helical" evidence="6">
    <location>
        <begin position="377"/>
        <end position="393"/>
    </location>
</feature>
<feature type="region of interest" description="Disordered" evidence="5">
    <location>
        <begin position="665"/>
        <end position="693"/>
    </location>
</feature>
<dbReference type="SUPFAM" id="SSF52091">
    <property type="entry name" value="SpoIIaa-like"/>
    <property type="match status" value="1"/>
</dbReference>
<comment type="caution">
    <text evidence="8">The sequence shown here is derived from an EMBL/GenBank/DDBJ whole genome shotgun (WGS) entry which is preliminary data.</text>
</comment>
<feature type="compositionally biased region" description="Basic and acidic residues" evidence="5">
    <location>
        <begin position="674"/>
        <end position="692"/>
    </location>
</feature>
<reference evidence="8" key="1">
    <citation type="journal article" date="2022" name="IScience">
        <title>Evolution of zygomycete secretomes and the origins of terrestrial fungal ecologies.</title>
        <authorList>
            <person name="Chang Y."/>
            <person name="Wang Y."/>
            <person name="Mondo S."/>
            <person name="Ahrendt S."/>
            <person name="Andreopoulos W."/>
            <person name="Barry K."/>
            <person name="Beard J."/>
            <person name="Benny G.L."/>
            <person name="Blankenship S."/>
            <person name="Bonito G."/>
            <person name="Cuomo C."/>
            <person name="Desiro A."/>
            <person name="Gervers K.A."/>
            <person name="Hundley H."/>
            <person name="Kuo A."/>
            <person name="LaButti K."/>
            <person name="Lang B.F."/>
            <person name="Lipzen A."/>
            <person name="O'Donnell K."/>
            <person name="Pangilinan J."/>
            <person name="Reynolds N."/>
            <person name="Sandor L."/>
            <person name="Smith M.E."/>
            <person name="Tsang A."/>
            <person name="Grigoriev I.V."/>
            <person name="Stajich J.E."/>
            <person name="Spatafora J.W."/>
        </authorList>
    </citation>
    <scope>NUCLEOTIDE SEQUENCE</scope>
    <source>
        <strain evidence="8">RSA 2281</strain>
    </source>
</reference>
<reference evidence="8" key="2">
    <citation type="submission" date="2023-02" db="EMBL/GenBank/DDBJ databases">
        <authorList>
            <consortium name="DOE Joint Genome Institute"/>
            <person name="Mondo S.J."/>
            <person name="Chang Y."/>
            <person name="Wang Y."/>
            <person name="Ahrendt S."/>
            <person name="Andreopoulos W."/>
            <person name="Barry K."/>
            <person name="Beard J."/>
            <person name="Benny G.L."/>
            <person name="Blankenship S."/>
            <person name="Bonito G."/>
            <person name="Cuomo C."/>
            <person name="Desiro A."/>
            <person name="Gervers K.A."/>
            <person name="Hundley H."/>
            <person name="Kuo A."/>
            <person name="LaButti K."/>
            <person name="Lang B.F."/>
            <person name="Lipzen A."/>
            <person name="O'Donnell K."/>
            <person name="Pangilinan J."/>
            <person name="Reynolds N."/>
            <person name="Sandor L."/>
            <person name="Smith M.W."/>
            <person name="Tsang A."/>
            <person name="Grigoriev I.V."/>
            <person name="Stajich J.E."/>
            <person name="Spatafora J.W."/>
        </authorList>
    </citation>
    <scope>NUCLEOTIDE SEQUENCE</scope>
    <source>
        <strain evidence="8">RSA 2281</strain>
    </source>
</reference>
<evidence type="ECO:0000256" key="1">
    <source>
        <dbReference type="ARBA" id="ARBA00004141"/>
    </source>
</evidence>
<dbReference type="Proteomes" id="UP001209540">
    <property type="component" value="Unassembled WGS sequence"/>
</dbReference>
<name>A0AAD5PBA3_9FUNG</name>
<proteinExistence type="predicted"/>
<feature type="transmembrane region" description="Helical" evidence="6">
    <location>
        <begin position="298"/>
        <end position="317"/>
    </location>
</feature>
<gene>
    <name evidence="8" type="ORF">BDA99DRAFT_574203</name>
</gene>
<dbReference type="GO" id="GO:0016020">
    <property type="term" value="C:membrane"/>
    <property type="evidence" value="ECO:0007669"/>
    <property type="project" value="UniProtKB-SubCell"/>
</dbReference>
<dbReference type="Gene3D" id="3.30.750.24">
    <property type="entry name" value="STAS domain"/>
    <property type="match status" value="1"/>
</dbReference>
<dbReference type="InterPro" id="IPR011547">
    <property type="entry name" value="SLC26A/SulP_dom"/>
</dbReference>
<evidence type="ECO:0000256" key="6">
    <source>
        <dbReference type="SAM" id="Phobius"/>
    </source>
</evidence>
<feature type="region of interest" description="Disordered" evidence="5">
    <location>
        <begin position="779"/>
        <end position="801"/>
    </location>
</feature>
<comment type="subcellular location">
    <subcellularLocation>
        <location evidence="1">Membrane</location>
        <topology evidence="1">Multi-pass membrane protein</topology>
    </subcellularLocation>
</comment>
<dbReference type="AlphaFoldDB" id="A0AAD5PBA3"/>
<dbReference type="PANTHER" id="PTHR11814">
    <property type="entry name" value="SULFATE TRANSPORTER"/>
    <property type="match status" value="1"/>
</dbReference>
<feature type="compositionally biased region" description="Low complexity" evidence="5">
    <location>
        <begin position="791"/>
        <end position="801"/>
    </location>
</feature>
<feature type="transmembrane region" description="Helical" evidence="6">
    <location>
        <begin position="167"/>
        <end position="184"/>
    </location>
</feature>
<dbReference type="CDD" id="cd07042">
    <property type="entry name" value="STAS_SulP_like_sulfate_transporter"/>
    <property type="match status" value="1"/>
</dbReference>
<feature type="transmembrane region" description="Helical" evidence="6">
    <location>
        <begin position="83"/>
        <end position="101"/>
    </location>
</feature>
<sequence>MNSSSIVLDYEPETLKDKTDKFKRHWLQYLKSYIFGCFPILQWISRYNTSWMLQDIIAGATVGMVLVPQGIAYAKIANLDPQYGLYSSFVGACFYCLFGTSKDISIGPITVVSLLVGRAITNVTTAHPEITGPEVAVFLCVVVGIITMLMGMIRLGILVDFIPSPAIAGYMTGSAITISLGQWGKLTGVKLNSHQAPYLVVGEFFSNLGGIHVDIAFGLTCLVTLYAIKYFSVKLATRWPRFKKSLFYFGIMRNGTIVIIGTFISFCINVHEPTASAFKIIKSVPAGFDAMGVPNMSLGIMGEIMDVLPSIIIILVLEHVSVAKAFGRVSDYTIDPNQEILAIGVTNLVGAFFGSYPGTGAFSRTAIMARSGAKTPLSSAFSAVIVVLALYVLTPAFYYIPEATLAAVVIHAVSDLVSSPKYVKELWNTNKLEFLVFASAVLITFFDGVEDGIYIAVALSLFIMLFNLARPKVVVMARSPLDPTSKCTSVVPASNDFYSSAQHYIYFDENDPHFETHMEPLPPGVIVLRVSNALLYPNASHVTESIIAAAKTRTRQGETDENKKELLWTQTLDSRKNSHLPILEAVVLDFSAVTRIDSTALQTLSTAREQLDRYASHSVEWHFTGMTSLQVRSDLLLFGFGTLEDQEGMTSSTSDSTLYASSCVSGTTAATRPPPKEEDSEKVQEVTFKDSPEVINQENRFDEDMECQQQKPQQHHSPEAYYTDPMDVENMVDSYYMENNKFSQVIVDPHDYLPRDKHPCFHWDMDSAVRSICQRWSTRRPPPILLPPPSSASSQSSTAGH</sequence>
<feature type="transmembrane region" description="Helical" evidence="6">
    <location>
        <begin position="204"/>
        <end position="226"/>
    </location>
</feature>